<dbReference type="Pfam" id="PF13516">
    <property type="entry name" value="LRR_6"/>
    <property type="match status" value="2"/>
</dbReference>
<dbReference type="GO" id="GO:0005737">
    <property type="term" value="C:cytoplasm"/>
    <property type="evidence" value="ECO:0007669"/>
    <property type="project" value="TreeGrafter"/>
</dbReference>
<keyword evidence="5" id="KW-0677">Repeat</keyword>
<dbReference type="InterPro" id="IPR019734">
    <property type="entry name" value="TPR_rpt"/>
</dbReference>
<proteinExistence type="inferred from homology"/>
<dbReference type="InterPro" id="IPR025875">
    <property type="entry name" value="Leu-rich_rpt_4"/>
</dbReference>
<dbReference type="Pfam" id="PF00560">
    <property type="entry name" value="LRR_1"/>
    <property type="match status" value="1"/>
</dbReference>
<dbReference type="Pfam" id="PF12799">
    <property type="entry name" value="LRR_4"/>
    <property type="match status" value="1"/>
</dbReference>
<keyword evidence="6" id="KW-0227">DNA damage</keyword>
<evidence type="ECO:0000313" key="12">
    <source>
        <dbReference type="Proteomes" id="UP000324781"/>
    </source>
</evidence>
<keyword evidence="10" id="KW-1133">Transmembrane helix</keyword>
<dbReference type="PROSITE" id="PS50005">
    <property type="entry name" value="TPR"/>
    <property type="match status" value="1"/>
</dbReference>
<dbReference type="Gene3D" id="1.25.40.10">
    <property type="entry name" value="Tetratricopeptide repeat domain"/>
    <property type="match status" value="1"/>
</dbReference>
<dbReference type="SMART" id="SM00369">
    <property type="entry name" value="LRR_TYP"/>
    <property type="match status" value="2"/>
</dbReference>
<keyword evidence="8" id="KW-0234">DNA repair</keyword>
<dbReference type="GO" id="GO:0006281">
    <property type="term" value="P:DNA repair"/>
    <property type="evidence" value="ECO:0007669"/>
    <property type="project" value="UniProtKB-KW"/>
</dbReference>
<protein>
    <submittedName>
        <fullName evidence="11">Tetratricopeptide repeat-containing protein</fullName>
    </submittedName>
</protein>
<dbReference type="EMBL" id="FQZP01000047">
    <property type="protein sequence ID" value="SHJ37790.1"/>
    <property type="molecule type" value="Genomic_DNA"/>
</dbReference>
<evidence type="ECO:0000256" key="2">
    <source>
        <dbReference type="ARBA" id="ARBA00010999"/>
    </source>
</evidence>
<keyword evidence="10" id="KW-0812">Transmembrane</keyword>
<gene>
    <name evidence="11" type="ORF">SAMN05444373_104714</name>
</gene>
<evidence type="ECO:0000256" key="7">
    <source>
        <dbReference type="ARBA" id="ARBA00022853"/>
    </source>
</evidence>
<evidence type="ECO:0000313" key="11">
    <source>
        <dbReference type="EMBL" id="SHJ37790.1"/>
    </source>
</evidence>
<evidence type="ECO:0000256" key="5">
    <source>
        <dbReference type="ARBA" id="ARBA00022737"/>
    </source>
</evidence>
<dbReference type="PROSITE" id="PS51450">
    <property type="entry name" value="LRR"/>
    <property type="match status" value="3"/>
</dbReference>
<comment type="similarity">
    <text evidence="2">Belongs to the Tonsoku family.</text>
</comment>
<evidence type="ECO:0000256" key="9">
    <source>
        <dbReference type="PROSITE-ProRule" id="PRU00339"/>
    </source>
</evidence>
<dbReference type="SUPFAM" id="SSF48452">
    <property type="entry name" value="TPR-like"/>
    <property type="match status" value="1"/>
</dbReference>
<reference evidence="11 12" key="1">
    <citation type="submission" date="2016-11" db="EMBL/GenBank/DDBJ databases">
        <authorList>
            <person name="Varghese N."/>
            <person name="Submissions S."/>
        </authorList>
    </citation>
    <scope>NUCLEOTIDE SEQUENCE [LARGE SCALE GENOMIC DNA]</scope>
    <source>
        <strain evidence="11 12">DSM 19027</strain>
    </source>
</reference>
<feature type="repeat" description="TPR" evidence="9">
    <location>
        <begin position="36"/>
        <end position="69"/>
    </location>
</feature>
<keyword evidence="10" id="KW-0472">Membrane</keyword>
<dbReference type="AlphaFoldDB" id="A0A1M6ITH6"/>
<keyword evidence="12" id="KW-1185">Reference proteome</keyword>
<name>A0A1M6ITH6_9FIRM</name>
<evidence type="ECO:0000256" key="8">
    <source>
        <dbReference type="ARBA" id="ARBA00023204"/>
    </source>
</evidence>
<keyword evidence="3" id="KW-0158">Chromosome</keyword>
<keyword evidence="4" id="KW-0433">Leucine-rich repeat</keyword>
<dbReference type="Pfam" id="PF14559">
    <property type="entry name" value="TPR_19"/>
    <property type="match status" value="1"/>
</dbReference>
<dbReference type="PANTHER" id="PTHR15454">
    <property type="entry name" value="NISCHARIN RELATED"/>
    <property type="match status" value="1"/>
</dbReference>
<dbReference type="InterPro" id="IPR011990">
    <property type="entry name" value="TPR-like_helical_dom_sf"/>
</dbReference>
<accession>A0A1M6ITH6</accession>
<evidence type="ECO:0000256" key="6">
    <source>
        <dbReference type="ARBA" id="ARBA00022763"/>
    </source>
</evidence>
<dbReference type="RefSeq" id="WP_149679327.1">
    <property type="nucleotide sequence ID" value="NZ_FQZP01000047.1"/>
</dbReference>
<dbReference type="Gene3D" id="3.80.10.10">
    <property type="entry name" value="Ribonuclease Inhibitor"/>
    <property type="match status" value="1"/>
</dbReference>
<dbReference type="OrthoDB" id="2339349at2"/>
<keyword evidence="9" id="KW-0802">TPR repeat</keyword>
<sequence length="284" mass="30866">MRKRITIIAIVAVVVALAGVGLFAYALRANKTQAVNATQLSVGEKYLAELNYEKATAVLEEVITVEPNNTEAYLALAKAYWYMGDLDTAMEKLQAGYNATNSPLIERQMHELARTSSGTVEAPATSNASTVEIAGRIYQTDVTELILRDCGLTDKDMAKLSAFTNLERLDISGNKITDISAVAGLKNLKKFYAANNEISDVSPLAGLESLEYIGLRGNRITNADALFSLKNLKYLHMSDNQLTSVPKIGGSLRLLYLANNKIGDFENIEQANLLYCDIGSNSGL</sequence>
<dbReference type="GO" id="GO:0005694">
    <property type="term" value="C:chromosome"/>
    <property type="evidence" value="ECO:0007669"/>
    <property type="project" value="UniProtKB-SubCell"/>
</dbReference>
<dbReference type="GO" id="GO:0006325">
    <property type="term" value="P:chromatin organization"/>
    <property type="evidence" value="ECO:0007669"/>
    <property type="project" value="UniProtKB-KW"/>
</dbReference>
<evidence type="ECO:0000256" key="3">
    <source>
        <dbReference type="ARBA" id="ARBA00022454"/>
    </source>
</evidence>
<comment type="subcellular location">
    <subcellularLocation>
        <location evidence="1">Chromosome</location>
    </subcellularLocation>
</comment>
<dbReference type="SMART" id="SM00365">
    <property type="entry name" value="LRR_SD22"/>
    <property type="match status" value="4"/>
</dbReference>
<dbReference type="InterPro" id="IPR003591">
    <property type="entry name" value="Leu-rich_rpt_typical-subtyp"/>
</dbReference>
<evidence type="ECO:0000256" key="10">
    <source>
        <dbReference type="SAM" id="Phobius"/>
    </source>
</evidence>
<dbReference type="SUPFAM" id="SSF52058">
    <property type="entry name" value="L domain-like"/>
    <property type="match status" value="1"/>
</dbReference>
<dbReference type="InterPro" id="IPR032675">
    <property type="entry name" value="LRR_dom_sf"/>
</dbReference>
<evidence type="ECO:0000256" key="4">
    <source>
        <dbReference type="ARBA" id="ARBA00022614"/>
    </source>
</evidence>
<dbReference type="InterPro" id="IPR001611">
    <property type="entry name" value="Leu-rich_rpt"/>
</dbReference>
<feature type="transmembrane region" description="Helical" evidence="10">
    <location>
        <begin position="7"/>
        <end position="27"/>
    </location>
</feature>
<evidence type="ECO:0000256" key="1">
    <source>
        <dbReference type="ARBA" id="ARBA00004286"/>
    </source>
</evidence>
<organism evidence="11 12">
    <name type="scientific">Thermoclostridium caenicola</name>
    <dbReference type="NCBI Taxonomy" id="659425"/>
    <lineage>
        <taxon>Bacteria</taxon>
        <taxon>Bacillati</taxon>
        <taxon>Bacillota</taxon>
        <taxon>Clostridia</taxon>
        <taxon>Eubacteriales</taxon>
        <taxon>Oscillospiraceae</taxon>
        <taxon>Thermoclostridium</taxon>
    </lineage>
</organism>
<keyword evidence="7" id="KW-0156">Chromatin regulator</keyword>
<dbReference type="Proteomes" id="UP000324781">
    <property type="component" value="Unassembled WGS sequence"/>
</dbReference>